<accession>A0AAV9EVC0</accession>
<dbReference type="AlphaFoldDB" id="A0AAV9EVC0"/>
<dbReference type="EMBL" id="JAUJYO010000005">
    <property type="protein sequence ID" value="KAK1316959.1"/>
    <property type="molecule type" value="Genomic_DNA"/>
</dbReference>
<protein>
    <submittedName>
        <fullName evidence="2">Uncharacterized protein</fullName>
    </submittedName>
</protein>
<evidence type="ECO:0000256" key="1">
    <source>
        <dbReference type="SAM" id="MobiDB-lite"/>
    </source>
</evidence>
<reference evidence="2" key="2">
    <citation type="submission" date="2023-06" db="EMBL/GenBank/DDBJ databases">
        <authorList>
            <person name="Ma L."/>
            <person name="Liu K.-W."/>
            <person name="Li Z."/>
            <person name="Hsiao Y.-Y."/>
            <person name="Qi Y."/>
            <person name="Fu T."/>
            <person name="Tang G."/>
            <person name="Zhang D."/>
            <person name="Sun W.-H."/>
            <person name="Liu D.-K."/>
            <person name="Li Y."/>
            <person name="Chen G.-Z."/>
            <person name="Liu X.-D."/>
            <person name="Liao X.-Y."/>
            <person name="Jiang Y.-T."/>
            <person name="Yu X."/>
            <person name="Hao Y."/>
            <person name="Huang J."/>
            <person name="Zhao X.-W."/>
            <person name="Ke S."/>
            <person name="Chen Y.-Y."/>
            <person name="Wu W.-L."/>
            <person name="Hsu J.-L."/>
            <person name="Lin Y.-F."/>
            <person name="Huang M.-D."/>
            <person name="Li C.-Y."/>
            <person name="Huang L."/>
            <person name="Wang Z.-W."/>
            <person name="Zhao X."/>
            <person name="Zhong W.-Y."/>
            <person name="Peng D.-H."/>
            <person name="Ahmad S."/>
            <person name="Lan S."/>
            <person name="Zhang J.-S."/>
            <person name="Tsai W.-C."/>
            <person name="Van De Peer Y."/>
            <person name="Liu Z.-J."/>
        </authorList>
    </citation>
    <scope>NUCLEOTIDE SEQUENCE</scope>
    <source>
        <strain evidence="2">CP</strain>
        <tissue evidence="2">Leaves</tissue>
    </source>
</reference>
<proteinExistence type="predicted"/>
<reference evidence="2" key="1">
    <citation type="journal article" date="2023" name="Nat. Commun.">
        <title>Diploid and tetraploid genomes of Acorus and the evolution of monocots.</title>
        <authorList>
            <person name="Ma L."/>
            <person name="Liu K.W."/>
            <person name="Li Z."/>
            <person name="Hsiao Y.Y."/>
            <person name="Qi Y."/>
            <person name="Fu T."/>
            <person name="Tang G.D."/>
            <person name="Zhang D."/>
            <person name="Sun W.H."/>
            <person name="Liu D.K."/>
            <person name="Li Y."/>
            <person name="Chen G.Z."/>
            <person name="Liu X.D."/>
            <person name="Liao X.Y."/>
            <person name="Jiang Y.T."/>
            <person name="Yu X."/>
            <person name="Hao Y."/>
            <person name="Huang J."/>
            <person name="Zhao X.W."/>
            <person name="Ke S."/>
            <person name="Chen Y.Y."/>
            <person name="Wu W.L."/>
            <person name="Hsu J.L."/>
            <person name="Lin Y.F."/>
            <person name="Huang M.D."/>
            <person name="Li C.Y."/>
            <person name="Huang L."/>
            <person name="Wang Z.W."/>
            <person name="Zhao X."/>
            <person name="Zhong W.Y."/>
            <person name="Peng D.H."/>
            <person name="Ahmad S."/>
            <person name="Lan S."/>
            <person name="Zhang J.S."/>
            <person name="Tsai W.C."/>
            <person name="Van de Peer Y."/>
            <person name="Liu Z.J."/>
        </authorList>
    </citation>
    <scope>NUCLEOTIDE SEQUENCE</scope>
    <source>
        <strain evidence="2">CP</strain>
    </source>
</reference>
<sequence length="378" mass="39073">MVLLEKTTVASSALAIYEAEVSAVGLVGKGEEEEVVEVPRSLDEALLVEAEVTASSSEKGKRSMRELAEPKCLIEVVESPVASSKGPDQLGSGASSSKGMNRSEKAVALKVSISQVAVLGGLEVPVQVEVLPSSRTNSYADTVKFSSKAASRWVPAGGGSGKGVTGSATGVSSGSPVVKSDHGEGSDSLLVPQLMVSRSEVLADVASSGVPPGCQLLINDGGSVPRSDDLSPVQAVDHGTSLPKGAETSPWEAASSGPSSLAEDISSYGEHTDGGLAVSKEEEAPLSAQGFDLTLVPFFEEVEDLLGSGSKTPKEVPSPVVVEPGEAEFLGSPGCEKATQIGVIFQNEGERFQFKSFLYKSKQESDANRPRPNQQNLS</sequence>
<feature type="region of interest" description="Disordered" evidence="1">
    <location>
        <begin position="78"/>
        <end position="101"/>
    </location>
</feature>
<feature type="region of interest" description="Disordered" evidence="1">
    <location>
        <begin position="156"/>
        <end position="186"/>
    </location>
</feature>
<name>A0AAV9EVC0_ACOCL</name>
<keyword evidence="3" id="KW-1185">Reference proteome</keyword>
<evidence type="ECO:0000313" key="3">
    <source>
        <dbReference type="Proteomes" id="UP001180020"/>
    </source>
</evidence>
<organism evidence="2 3">
    <name type="scientific">Acorus calamus</name>
    <name type="common">Sweet flag</name>
    <dbReference type="NCBI Taxonomy" id="4465"/>
    <lineage>
        <taxon>Eukaryota</taxon>
        <taxon>Viridiplantae</taxon>
        <taxon>Streptophyta</taxon>
        <taxon>Embryophyta</taxon>
        <taxon>Tracheophyta</taxon>
        <taxon>Spermatophyta</taxon>
        <taxon>Magnoliopsida</taxon>
        <taxon>Liliopsida</taxon>
        <taxon>Acoraceae</taxon>
        <taxon>Acorus</taxon>
    </lineage>
</organism>
<evidence type="ECO:0000313" key="2">
    <source>
        <dbReference type="EMBL" id="KAK1316959.1"/>
    </source>
</evidence>
<comment type="caution">
    <text evidence="2">The sequence shown here is derived from an EMBL/GenBank/DDBJ whole genome shotgun (WGS) entry which is preliminary data.</text>
</comment>
<dbReference type="Proteomes" id="UP001180020">
    <property type="component" value="Unassembled WGS sequence"/>
</dbReference>
<feature type="compositionally biased region" description="Low complexity" evidence="1">
    <location>
        <begin position="165"/>
        <end position="178"/>
    </location>
</feature>
<feature type="region of interest" description="Disordered" evidence="1">
    <location>
        <begin position="219"/>
        <end position="273"/>
    </location>
</feature>
<gene>
    <name evidence="2" type="ORF">QJS10_CPA05g01460</name>
</gene>